<keyword evidence="1" id="KW-0677">Repeat</keyword>
<sequence>MYSFRKNKFSSLSEALENPKNCKKLSLPFIEYNLKDKGAIFSQFINLRTLEIQAHPFIYNLDDFELPKEIADLKKLKKIWLLNLPFKTFPEWITQIKSLTYLMIRGNDIETIPETISQLDQLKTLRIENCELNKLPKTLNQMLNLKYLGLSETKLKDLNPDLFPKNLKEINLSGSRRYKDDDFENLKRALKKTKIY</sequence>
<dbReference type="Gene3D" id="3.80.10.10">
    <property type="entry name" value="Ribonuclease Inhibitor"/>
    <property type="match status" value="1"/>
</dbReference>
<dbReference type="EMBL" id="JAULSJ010000013">
    <property type="protein sequence ID" value="MDO3425292.1"/>
    <property type="molecule type" value="Genomic_DNA"/>
</dbReference>
<proteinExistence type="predicted"/>
<feature type="domain" description="Disease resistance R13L4/SHOC-2-like LRR" evidence="2">
    <location>
        <begin position="40"/>
        <end position="153"/>
    </location>
</feature>
<accession>A0ABT8U2M6</accession>
<dbReference type="InterPro" id="IPR032675">
    <property type="entry name" value="LRR_dom_sf"/>
</dbReference>
<evidence type="ECO:0000313" key="4">
    <source>
        <dbReference type="Proteomes" id="UP001168128"/>
    </source>
</evidence>
<dbReference type="Pfam" id="PF23598">
    <property type="entry name" value="LRR_14"/>
    <property type="match status" value="1"/>
</dbReference>
<organism evidence="3 4">
    <name type="scientific">Chryseobacterium urinae</name>
    <dbReference type="NCBI Taxonomy" id="3058400"/>
    <lineage>
        <taxon>Bacteria</taxon>
        <taxon>Pseudomonadati</taxon>
        <taxon>Bacteroidota</taxon>
        <taxon>Flavobacteriia</taxon>
        <taxon>Flavobacteriales</taxon>
        <taxon>Weeksellaceae</taxon>
        <taxon>Chryseobacterium group</taxon>
        <taxon>Chryseobacterium</taxon>
    </lineage>
</organism>
<dbReference type="PANTHER" id="PTHR36766">
    <property type="entry name" value="PLANT BROAD-SPECTRUM MILDEW RESISTANCE PROTEIN RPW8"/>
    <property type="match status" value="1"/>
</dbReference>
<dbReference type="InterPro" id="IPR055414">
    <property type="entry name" value="LRR_R13L4/SHOC2-like"/>
</dbReference>
<comment type="caution">
    <text evidence="3">The sequence shown here is derived from an EMBL/GenBank/DDBJ whole genome shotgun (WGS) entry which is preliminary data.</text>
</comment>
<gene>
    <name evidence="3" type="ORF">QWT87_10360</name>
</gene>
<reference evidence="3" key="1">
    <citation type="submission" date="2023-07" db="EMBL/GenBank/DDBJ databases">
        <title>AMR profile of multidrug- resistance Chryseobacterium gambrini related strain.</title>
        <authorList>
            <person name="Kirdat K."/>
            <person name="Bhatt A."/>
            <person name="Kuyare S."/>
            <person name="Yadav A."/>
        </authorList>
    </citation>
    <scope>NUCLEOTIDE SEQUENCE</scope>
    <source>
        <strain evidence="3">APV-1</strain>
    </source>
</reference>
<dbReference type="Proteomes" id="UP001168128">
    <property type="component" value="Unassembled WGS sequence"/>
</dbReference>
<keyword evidence="4" id="KW-1185">Reference proteome</keyword>
<dbReference type="RefSeq" id="WP_302715970.1">
    <property type="nucleotide sequence ID" value="NZ_JAULSJ010000013.1"/>
</dbReference>
<protein>
    <recommendedName>
        <fullName evidence="2">Disease resistance R13L4/SHOC-2-like LRR domain-containing protein</fullName>
    </recommendedName>
</protein>
<name>A0ABT8U2M6_9FLAO</name>
<dbReference type="SUPFAM" id="SSF52047">
    <property type="entry name" value="RNI-like"/>
    <property type="match status" value="1"/>
</dbReference>
<evidence type="ECO:0000259" key="2">
    <source>
        <dbReference type="Pfam" id="PF23598"/>
    </source>
</evidence>
<dbReference type="PANTHER" id="PTHR36766:SF30">
    <property type="entry name" value="TIR-NBS TYPE DISEASE RESISTANCE PROTEIN-RELATED"/>
    <property type="match status" value="1"/>
</dbReference>
<evidence type="ECO:0000313" key="3">
    <source>
        <dbReference type="EMBL" id="MDO3425292.1"/>
    </source>
</evidence>
<evidence type="ECO:0000256" key="1">
    <source>
        <dbReference type="ARBA" id="ARBA00022737"/>
    </source>
</evidence>